<dbReference type="InterPro" id="IPR017972">
    <property type="entry name" value="Cyt_P450_CS"/>
</dbReference>
<dbReference type="GO" id="GO:0010268">
    <property type="term" value="P:brassinosteroid homeostasis"/>
    <property type="evidence" value="ECO:0007669"/>
    <property type="project" value="TreeGrafter"/>
</dbReference>
<dbReference type="GO" id="GO:0016125">
    <property type="term" value="P:sterol metabolic process"/>
    <property type="evidence" value="ECO:0007669"/>
    <property type="project" value="TreeGrafter"/>
</dbReference>
<evidence type="ECO:0000256" key="3">
    <source>
        <dbReference type="ARBA" id="ARBA00022692"/>
    </source>
</evidence>
<dbReference type="PANTHER" id="PTHR24286:SF37">
    <property type="entry name" value="CYTOCHROME P450 724B1"/>
    <property type="match status" value="1"/>
</dbReference>
<evidence type="ECO:0000256" key="14">
    <source>
        <dbReference type="PIRSR" id="PIRSR602401-1"/>
    </source>
</evidence>
<name>A0AAD8N817_9APIA</name>
<comment type="subcellular location">
    <subcellularLocation>
        <location evidence="1">Membrane</location>
        <topology evidence="1">Single-pass membrane protein</topology>
    </subcellularLocation>
</comment>
<dbReference type="GO" id="GO:0005506">
    <property type="term" value="F:iron ion binding"/>
    <property type="evidence" value="ECO:0007669"/>
    <property type="project" value="InterPro"/>
</dbReference>
<keyword evidence="4 14" id="KW-0479">Metal-binding</keyword>
<sequence>MTGGFLMVMLVGFFLFVIGLITIHFLPLLLSKLNGYVLPKGTFSWPLLGETLSFLNPHPSNSIGTFLQHHCSKYGKVFKSHLFFTPTIVSCDEELNYFILQNEDKLFQCSYPKPIHGVLGSLSMLVAVGDTHKRLRSVALSLVTTTKSNPQFLNDIENTAIQILDSWKGKNQILFCEEARKFTFTVIVKQVLGLTPDDPHTSEILKDFLTFMKGLISLPLYIPGTPYARAVKARRRIASTVKAIIEERRKNSTTASSSQDNTRNFDFLEILLCVDALSEDEKVSFVLDSLLGGYETTSLLMAMVVHFLDQSTTALEHLKLEHQNIRNMKNINDMSLNWEDYKKMEFTQHVISEALRYGNVVKFVHRKALKDVKFKDFVIPSGWQVLPVLSAVHLDKTLHADATQFHPWRWENQEQTCKKFTPFGGGSRCCPGSELAKVEVAFFLHHLVQKFRWRTECGDLPFAYPYVEFPRGLPLYVEMYESNGVVDKKEN</sequence>
<evidence type="ECO:0000256" key="16">
    <source>
        <dbReference type="SAM" id="Phobius"/>
    </source>
</evidence>
<dbReference type="PRINTS" id="PR00463">
    <property type="entry name" value="EP450I"/>
</dbReference>
<dbReference type="GO" id="GO:0016020">
    <property type="term" value="C:membrane"/>
    <property type="evidence" value="ECO:0007669"/>
    <property type="project" value="UniProtKB-SubCell"/>
</dbReference>
<evidence type="ECO:0000256" key="15">
    <source>
        <dbReference type="RuleBase" id="RU000461"/>
    </source>
</evidence>
<feature type="transmembrane region" description="Helical" evidence="16">
    <location>
        <begin position="6"/>
        <end position="30"/>
    </location>
</feature>
<evidence type="ECO:0000256" key="8">
    <source>
        <dbReference type="ARBA" id="ARBA00023136"/>
    </source>
</evidence>
<evidence type="ECO:0000256" key="5">
    <source>
        <dbReference type="ARBA" id="ARBA00022989"/>
    </source>
</evidence>
<dbReference type="Proteomes" id="UP001237642">
    <property type="component" value="Unassembled WGS sequence"/>
</dbReference>
<dbReference type="GO" id="GO:0016132">
    <property type="term" value="P:brassinosteroid biosynthetic process"/>
    <property type="evidence" value="ECO:0007669"/>
    <property type="project" value="TreeGrafter"/>
</dbReference>
<comment type="catalytic activity">
    <reaction evidence="10">
        <text>campesterol + reduced [NADPH--hemoprotein reductase] + O2 = (22S)-22-hydroxycampesterol + oxidized [NADPH--hemoprotein reductase] + H2O + H(+)</text>
        <dbReference type="Rhea" id="RHEA:69835"/>
        <dbReference type="Rhea" id="RHEA-COMP:11964"/>
        <dbReference type="Rhea" id="RHEA-COMP:11965"/>
        <dbReference type="ChEBI" id="CHEBI:15377"/>
        <dbReference type="ChEBI" id="CHEBI:15378"/>
        <dbReference type="ChEBI" id="CHEBI:15379"/>
        <dbReference type="ChEBI" id="CHEBI:28623"/>
        <dbReference type="ChEBI" id="CHEBI:57618"/>
        <dbReference type="ChEBI" id="CHEBI:58210"/>
        <dbReference type="ChEBI" id="CHEBI:72331"/>
    </reaction>
    <physiologicalReaction direction="left-to-right" evidence="10">
        <dbReference type="Rhea" id="RHEA:69836"/>
    </physiologicalReaction>
</comment>
<keyword evidence="3 16" id="KW-0812">Transmembrane</keyword>
<dbReference type="FunFam" id="1.10.630.10:FF:000057">
    <property type="entry name" value="Cytochrome P450 724B1"/>
    <property type="match status" value="1"/>
</dbReference>
<comment type="similarity">
    <text evidence="15">Belongs to the cytochrome P450 family.</text>
</comment>
<dbReference type="GO" id="GO:0020037">
    <property type="term" value="F:heme binding"/>
    <property type="evidence" value="ECO:0007669"/>
    <property type="project" value="InterPro"/>
</dbReference>
<dbReference type="GO" id="GO:0004497">
    <property type="term" value="F:monooxygenase activity"/>
    <property type="evidence" value="ECO:0007669"/>
    <property type="project" value="UniProtKB-KW"/>
</dbReference>
<dbReference type="PRINTS" id="PR00385">
    <property type="entry name" value="P450"/>
</dbReference>
<keyword evidence="5 16" id="KW-1133">Transmembrane helix</keyword>
<dbReference type="PROSITE" id="PS00086">
    <property type="entry name" value="CYTOCHROME_P450"/>
    <property type="match status" value="1"/>
</dbReference>
<evidence type="ECO:0000256" key="7">
    <source>
        <dbReference type="ARBA" id="ARBA00023004"/>
    </source>
</evidence>
<dbReference type="InterPro" id="IPR036396">
    <property type="entry name" value="Cyt_P450_sf"/>
</dbReference>
<dbReference type="InterPro" id="IPR002401">
    <property type="entry name" value="Cyt_P450_E_grp-I"/>
</dbReference>
<reference evidence="17" key="1">
    <citation type="submission" date="2023-02" db="EMBL/GenBank/DDBJ databases">
        <title>Genome of toxic invasive species Heracleum sosnowskyi carries increased number of genes despite the absence of recent whole-genome duplications.</title>
        <authorList>
            <person name="Schelkunov M."/>
            <person name="Shtratnikova V."/>
            <person name="Makarenko M."/>
            <person name="Klepikova A."/>
            <person name="Omelchenko D."/>
            <person name="Novikova G."/>
            <person name="Obukhova E."/>
            <person name="Bogdanov V."/>
            <person name="Penin A."/>
            <person name="Logacheva M."/>
        </authorList>
    </citation>
    <scope>NUCLEOTIDE SEQUENCE</scope>
    <source>
        <strain evidence="17">Hsosn_3</strain>
        <tissue evidence="17">Leaf</tissue>
    </source>
</reference>
<evidence type="ECO:0000256" key="6">
    <source>
        <dbReference type="ARBA" id="ARBA00023002"/>
    </source>
</evidence>
<accession>A0AAD8N817</accession>
<evidence type="ECO:0000256" key="10">
    <source>
        <dbReference type="ARBA" id="ARBA00052777"/>
    </source>
</evidence>
<keyword evidence="14 15" id="KW-0349">Heme</keyword>
<evidence type="ECO:0000256" key="12">
    <source>
        <dbReference type="ARBA" id="ARBA00067336"/>
    </source>
</evidence>
<keyword evidence="6 15" id="KW-0560">Oxidoreductase</keyword>
<protein>
    <recommendedName>
        <fullName evidence="12">Cytochrome P450 724B1</fullName>
    </recommendedName>
    <alternativeName>
        <fullName evidence="13">(22S)-22-hydroxycampesterol synthase</fullName>
    </alternativeName>
</protein>
<reference evidence="17" key="2">
    <citation type="submission" date="2023-05" db="EMBL/GenBank/DDBJ databases">
        <authorList>
            <person name="Schelkunov M.I."/>
        </authorList>
    </citation>
    <scope>NUCLEOTIDE SEQUENCE</scope>
    <source>
        <strain evidence="17">Hsosn_3</strain>
        <tissue evidence="17">Leaf</tissue>
    </source>
</reference>
<dbReference type="Pfam" id="PF00067">
    <property type="entry name" value="p450"/>
    <property type="match status" value="1"/>
</dbReference>
<dbReference type="InterPro" id="IPR001128">
    <property type="entry name" value="Cyt_P450"/>
</dbReference>
<dbReference type="GO" id="GO:0016705">
    <property type="term" value="F:oxidoreductase activity, acting on paired donors, with incorporation or reduction of molecular oxygen"/>
    <property type="evidence" value="ECO:0007669"/>
    <property type="project" value="InterPro"/>
</dbReference>
<gene>
    <name evidence="17" type="ORF">POM88_009119</name>
</gene>
<comment type="pathway">
    <text evidence="2">Hormone biosynthesis.</text>
</comment>
<proteinExistence type="inferred from homology"/>
<dbReference type="CDD" id="cd11043">
    <property type="entry name" value="CYP90-like"/>
    <property type="match status" value="1"/>
</dbReference>
<comment type="cofactor">
    <cofactor evidence="14">
        <name>heme</name>
        <dbReference type="ChEBI" id="CHEBI:30413"/>
    </cofactor>
</comment>
<evidence type="ECO:0000313" key="17">
    <source>
        <dbReference type="EMBL" id="KAK1399256.1"/>
    </source>
</evidence>
<comment type="pathway">
    <text evidence="9">Plant hormone biosynthesis; brassinosteroid biosynthesis.</text>
</comment>
<evidence type="ECO:0000256" key="4">
    <source>
        <dbReference type="ARBA" id="ARBA00022723"/>
    </source>
</evidence>
<dbReference type="EMBL" id="JAUIZM010000002">
    <property type="protein sequence ID" value="KAK1399256.1"/>
    <property type="molecule type" value="Genomic_DNA"/>
</dbReference>
<keyword evidence="8 16" id="KW-0472">Membrane</keyword>
<dbReference type="PANTHER" id="PTHR24286">
    <property type="entry name" value="CYTOCHROME P450 26"/>
    <property type="match status" value="1"/>
</dbReference>
<dbReference type="Gene3D" id="1.10.630.10">
    <property type="entry name" value="Cytochrome P450"/>
    <property type="match status" value="1"/>
</dbReference>
<organism evidence="17 18">
    <name type="scientific">Heracleum sosnowskyi</name>
    <dbReference type="NCBI Taxonomy" id="360622"/>
    <lineage>
        <taxon>Eukaryota</taxon>
        <taxon>Viridiplantae</taxon>
        <taxon>Streptophyta</taxon>
        <taxon>Embryophyta</taxon>
        <taxon>Tracheophyta</taxon>
        <taxon>Spermatophyta</taxon>
        <taxon>Magnoliopsida</taxon>
        <taxon>eudicotyledons</taxon>
        <taxon>Gunneridae</taxon>
        <taxon>Pentapetalae</taxon>
        <taxon>asterids</taxon>
        <taxon>campanulids</taxon>
        <taxon>Apiales</taxon>
        <taxon>Apiaceae</taxon>
        <taxon>Apioideae</taxon>
        <taxon>apioid superclade</taxon>
        <taxon>Tordylieae</taxon>
        <taxon>Tordyliinae</taxon>
        <taxon>Heracleum</taxon>
    </lineage>
</organism>
<dbReference type="GO" id="GO:0009805">
    <property type="term" value="P:coumarin biosynthetic process"/>
    <property type="evidence" value="ECO:0007669"/>
    <property type="project" value="UniProtKB-ARBA"/>
</dbReference>
<evidence type="ECO:0000256" key="1">
    <source>
        <dbReference type="ARBA" id="ARBA00004167"/>
    </source>
</evidence>
<evidence type="ECO:0000256" key="2">
    <source>
        <dbReference type="ARBA" id="ARBA00004972"/>
    </source>
</evidence>
<comment type="caution">
    <text evidence="17">The sequence shown here is derived from an EMBL/GenBank/DDBJ whole genome shotgun (WGS) entry which is preliminary data.</text>
</comment>
<comment type="pathway">
    <text evidence="11">Steroid biosynthesis.</text>
</comment>
<evidence type="ECO:0000256" key="11">
    <source>
        <dbReference type="ARBA" id="ARBA00060577"/>
    </source>
</evidence>
<keyword evidence="7 14" id="KW-0408">Iron</keyword>
<keyword evidence="18" id="KW-1185">Reference proteome</keyword>
<dbReference type="SUPFAM" id="SSF48264">
    <property type="entry name" value="Cytochrome P450"/>
    <property type="match status" value="1"/>
</dbReference>
<keyword evidence="15" id="KW-0503">Monooxygenase</keyword>
<evidence type="ECO:0000256" key="9">
    <source>
        <dbReference type="ARBA" id="ARBA00037910"/>
    </source>
</evidence>
<evidence type="ECO:0000313" key="18">
    <source>
        <dbReference type="Proteomes" id="UP001237642"/>
    </source>
</evidence>
<feature type="binding site" description="axial binding residue" evidence="14">
    <location>
        <position position="430"/>
    </location>
    <ligand>
        <name>heme</name>
        <dbReference type="ChEBI" id="CHEBI:30413"/>
    </ligand>
    <ligandPart>
        <name>Fe</name>
        <dbReference type="ChEBI" id="CHEBI:18248"/>
    </ligandPart>
</feature>
<dbReference type="AlphaFoldDB" id="A0AAD8N817"/>
<evidence type="ECO:0000256" key="13">
    <source>
        <dbReference type="ARBA" id="ARBA00077474"/>
    </source>
</evidence>